<evidence type="ECO:0000256" key="3">
    <source>
        <dbReference type="SAM" id="MobiDB-lite"/>
    </source>
</evidence>
<organism evidence="4 5">
    <name type="scientific">Magallana gigas</name>
    <name type="common">Pacific oyster</name>
    <name type="synonym">Crassostrea gigas</name>
    <dbReference type="NCBI Taxonomy" id="29159"/>
    <lineage>
        <taxon>Eukaryota</taxon>
        <taxon>Metazoa</taxon>
        <taxon>Spiralia</taxon>
        <taxon>Lophotrochozoa</taxon>
        <taxon>Mollusca</taxon>
        <taxon>Bivalvia</taxon>
        <taxon>Autobranchia</taxon>
        <taxon>Pteriomorphia</taxon>
        <taxon>Ostreida</taxon>
        <taxon>Ostreoidea</taxon>
        <taxon>Ostreidae</taxon>
        <taxon>Magallana</taxon>
    </lineage>
</organism>
<feature type="region of interest" description="Disordered" evidence="3">
    <location>
        <begin position="1"/>
        <end position="31"/>
    </location>
</feature>
<dbReference type="AlphaFoldDB" id="A0A8W8K6U4"/>
<dbReference type="GO" id="GO:0005737">
    <property type="term" value="C:cytoplasm"/>
    <property type="evidence" value="ECO:0007669"/>
    <property type="project" value="UniProtKB-SubCell"/>
</dbReference>
<comment type="similarity">
    <text evidence="1 2">Belongs to the CNOT10 family.</text>
</comment>
<dbReference type="SMART" id="SM00028">
    <property type="entry name" value="TPR"/>
    <property type="match status" value="4"/>
</dbReference>
<keyword evidence="2" id="KW-0810">Translation regulation</keyword>
<dbReference type="GO" id="GO:0005634">
    <property type="term" value="C:nucleus"/>
    <property type="evidence" value="ECO:0007669"/>
    <property type="project" value="UniProtKB-SubCell"/>
</dbReference>
<dbReference type="EnsemblMetazoa" id="G22350.3">
    <property type="protein sequence ID" value="G22350.3:cds"/>
    <property type="gene ID" value="G22350"/>
</dbReference>
<dbReference type="InterPro" id="IPR039740">
    <property type="entry name" value="CNOT10"/>
</dbReference>
<proteinExistence type="inferred from homology"/>
<dbReference type="InterPro" id="IPR011990">
    <property type="entry name" value="TPR-like_helical_dom_sf"/>
</dbReference>
<reference evidence="4" key="1">
    <citation type="submission" date="2022-08" db="UniProtKB">
        <authorList>
            <consortium name="EnsemblMetazoa"/>
        </authorList>
    </citation>
    <scope>IDENTIFICATION</scope>
    <source>
        <strain evidence="4">05x7-T-G4-1.051#20</strain>
    </source>
</reference>
<keyword evidence="2" id="KW-0805">Transcription regulation</keyword>
<dbReference type="InterPro" id="IPR019734">
    <property type="entry name" value="TPR_rpt"/>
</dbReference>
<evidence type="ECO:0000256" key="1">
    <source>
        <dbReference type="ARBA" id="ARBA00010080"/>
    </source>
</evidence>
<dbReference type="Gene3D" id="1.25.40.10">
    <property type="entry name" value="Tetratricopeptide repeat domain"/>
    <property type="match status" value="2"/>
</dbReference>
<accession>A0A8W8K6U4</accession>
<name>A0A8W8K6U4_MAGGI</name>
<protein>
    <recommendedName>
        <fullName evidence="2">CCR4-NOT transcription complex subunit 10</fullName>
    </recommendedName>
</protein>
<dbReference type="GO" id="GO:0031047">
    <property type="term" value="P:regulatory ncRNA-mediated gene silencing"/>
    <property type="evidence" value="ECO:0007669"/>
    <property type="project" value="UniProtKB-UniRule"/>
</dbReference>
<feature type="compositionally biased region" description="Basic and acidic residues" evidence="3">
    <location>
        <begin position="1"/>
        <end position="10"/>
    </location>
</feature>
<keyword evidence="2" id="KW-0804">Transcription</keyword>
<sequence>MADNKAKNDSDAEMETSMPLPQVTESQKELASQAMSEFDKKQYGSCCSLMHKLIAQRPTDPKVAHNKAVAEFFQSGFLTTDEFRQQLSKVCQMAHVNIDNSESLEDVDHSVIYFNQAVILYHLRQYKAALNILDKLFQYIEPLGSSIVGTYRLSFRYTVESSVRDRKYVDSNNEFQEEALAKKATMLLVELYLCTYQPEKAMGMVHYAEKTVFTAGKNAGEKENKEDQVDEAWKPKISLYKTRCLLMMKSMKSCKREIKSLMSTQAMNTAVIYLKSNFEHLRGNHKKAMKMLGSVSTSDFTEAGECMPVMYNNNLGCIHFHLSKHHLGAFHFRKAFQENENAIKDIKRGAEHNKNLSGKTLNSIGMSRHFELLYNMGIQLLHCGKAMPAFDCLVEAVQVFRSNPRLWLRLAECCIMANRQNNDEDRKLEKRLEVIQGSDGSGIHRKLRLGPGLKKDNPSPGTPAIPAATHEFAALCLKNALHLLPEDPLTAEKVPIEDSDTVKITPEMVLVPAPPGNPLKAAEVASLRCSILAASAYVALCLNDYTLALLHAENLLKQPKLTGAQRYLGHLYMAEAQVAMDKIADAIQLLNPELVVDISLTLPENKTEQDKSERDPEASESKGYFYPWSPKDLTRAKAIAQYDLATAHAIRGEYDKAGQNLGESSSRIGTPLPAQMYFLKLYLDLIEGRRNMAQVVIKDHFGHVTPNRVEMKMNSKPGVPRPDTAVS</sequence>
<dbReference type="SUPFAM" id="SSF48452">
    <property type="entry name" value="TPR-like"/>
    <property type="match status" value="2"/>
</dbReference>
<dbReference type="GO" id="GO:0017148">
    <property type="term" value="P:negative regulation of translation"/>
    <property type="evidence" value="ECO:0007669"/>
    <property type="project" value="TreeGrafter"/>
</dbReference>
<dbReference type="PANTHER" id="PTHR12979:SF5">
    <property type="entry name" value="CCR4-NOT TRANSCRIPTION COMPLEX SUBUNIT 10"/>
    <property type="match status" value="1"/>
</dbReference>
<dbReference type="GO" id="GO:0006402">
    <property type="term" value="P:mRNA catabolic process"/>
    <property type="evidence" value="ECO:0007669"/>
    <property type="project" value="TreeGrafter"/>
</dbReference>
<dbReference type="GO" id="GO:0030014">
    <property type="term" value="C:CCR4-NOT complex"/>
    <property type="evidence" value="ECO:0007669"/>
    <property type="project" value="UniProtKB-UniRule"/>
</dbReference>
<dbReference type="OrthoDB" id="25157at2759"/>
<evidence type="ECO:0000313" key="4">
    <source>
        <dbReference type="EnsemblMetazoa" id="G22350.2:cds"/>
    </source>
</evidence>
<dbReference type="Proteomes" id="UP000005408">
    <property type="component" value="Unassembled WGS sequence"/>
</dbReference>
<keyword evidence="2" id="KW-0943">RNA-mediated gene silencing</keyword>
<keyword evidence="5" id="KW-1185">Reference proteome</keyword>
<dbReference type="OMA" id="PECSRMY"/>
<comment type="subcellular location">
    <subcellularLocation>
        <location evidence="2">Cytoplasm</location>
    </subcellularLocation>
    <subcellularLocation>
        <location evidence="2">Nucleus</location>
    </subcellularLocation>
</comment>
<evidence type="ECO:0000256" key="2">
    <source>
        <dbReference type="RuleBase" id="RU367083"/>
    </source>
</evidence>
<keyword evidence="2" id="KW-0539">Nucleus</keyword>
<evidence type="ECO:0000313" key="5">
    <source>
        <dbReference type="Proteomes" id="UP000005408"/>
    </source>
</evidence>
<dbReference type="PANTHER" id="PTHR12979">
    <property type="entry name" value="CCR4-NOT TRANSCRIPTION COMPLEX SUBUNIT 10"/>
    <property type="match status" value="1"/>
</dbReference>
<keyword evidence="2" id="KW-0963">Cytoplasm</keyword>
<dbReference type="EnsemblMetazoa" id="G22350.2">
    <property type="protein sequence ID" value="G22350.2:cds"/>
    <property type="gene ID" value="G22350"/>
</dbReference>
<comment type="function">
    <text evidence="2">Component of the CCR4-NOT complex which is one of the major cellular mRNA deadenylases and is linked to various cellular processes including bulk mRNA degradation, miRNA-mediated repression, translational repression during translational initiation and general transcription regulation.</text>
</comment>